<dbReference type="Proteomes" id="UP000229531">
    <property type="component" value="Unassembled WGS sequence"/>
</dbReference>
<keyword evidence="1" id="KW-1133">Transmembrane helix</keyword>
<feature type="transmembrane region" description="Helical" evidence="1">
    <location>
        <begin position="308"/>
        <end position="327"/>
    </location>
</feature>
<dbReference type="AlphaFoldDB" id="A0A2M7LIZ0"/>
<evidence type="ECO:0000313" key="3">
    <source>
        <dbReference type="Proteomes" id="UP000229531"/>
    </source>
</evidence>
<comment type="caution">
    <text evidence="2">The sequence shown here is derived from an EMBL/GenBank/DDBJ whole genome shotgun (WGS) entry which is preliminary data.</text>
</comment>
<protein>
    <recommendedName>
        <fullName evidence="4">Glycosyltransferase RgtA/B/C/D-like domain-containing protein</fullName>
    </recommendedName>
</protein>
<organism evidence="2 3">
    <name type="scientific">Candidatus Shapirobacteria bacterium CG_4_10_14_3_um_filter_35_13</name>
    <dbReference type="NCBI Taxonomy" id="1974873"/>
    <lineage>
        <taxon>Bacteria</taxon>
        <taxon>Candidatus Shapironibacteriota</taxon>
    </lineage>
</organism>
<feature type="transmembrane region" description="Helical" evidence="1">
    <location>
        <begin position="234"/>
        <end position="252"/>
    </location>
</feature>
<feature type="transmembrane region" description="Helical" evidence="1">
    <location>
        <begin position="136"/>
        <end position="169"/>
    </location>
</feature>
<dbReference type="EMBL" id="PFJG01000035">
    <property type="protein sequence ID" value="PIX68055.1"/>
    <property type="molecule type" value="Genomic_DNA"/>
</dbReference>
<keyword evidence="1" id="KW-0472">Membrane</keyword>
<evidence type="ECO:0008006" key="4">
    <source>
        <dbReference type="Google" id="ProtNLM"/>
    </source>
</evidence>
<gene>
    <name evidence="2" type="ORF">COZ41_01750</name>
</gene>
<keyword evidence="1" id="KW-0812">Transmembrane</keyword>
<feature type="transmembrane region" description="Helical" evidence="1">
    <location>
        <begin position="261"/>
        <end position="279"/>
    </location>
</feature>
<evidence type="ECO:0000256" key="1">
    <source>
        <dbReference type="SAM" id="Phobius"/>
    </source>
</evidence>
<name>A0A2M7LIZ0_9BACT</name>
<evidence type="ECO:0000313" key="2">
    <source>
        <dbReference type="EMBL" id="PIX68055.1"/>
    </source>
</evidence>
<reference evidence="3" key="1">
    <citation type="submission" date="2017-09" db="EMBL/GenBank/DDBJ databases">
        <title>Depth-based differentiation of microbial function through sediment-hosted aquifers and enrichment of novel symbionts in the deep terrestrial subsurface.</title>
        <authorList>
            <person name="Probst A.J."/>
            <person name="Ladd B."/>
            <person name="Jarett J.K."/>
            <person name="Geller-Mcgrath D.E."/>
            <person name="Sieber C.M.K."/>
            <person name="Emerson J.B."/>
            <person name="Anantharaman K."/>
            <person name="Thomas B.C."/>
            <person name="Malmstrom R."/>
            <person name="Stieglmeier M."/>
            <person name="Klingl A."/>
            <person name="Woyke T."/>
            <person name="Ryan C.M."/>
            <person name="Banfield J.F."/>
        </authorList>
    </citation>
    <scope>NUCLEOTIDE SEQUENCE [LARGE SCALE GENOMIC DNA]</scope>
</reference>
<sequence>MLWLSAILFFLLRLPSLFEPYWYSDEGVYLALGQGIRHGLTLYSQIYDNKPPAIYYLAALTQTVFGFRLLLMLWMIPTCFYFYKLAKNYLPLKRAKVALLLFVILTSIPVIEGHIANAEIFMLLPTILGFLLFEKYIFWSGLALGFTFLFKVPVAIEFFFLFCFAFFILKKYKNLKPLIVFGISFLLPTIIVAIYFQLNTALLPFLSSAFFQNLGYLSSWSTGNQQSNPTTSGLPLRLVLMLLSWLFFYYQYYKKNIDKKILFLSCWFMACLFGILLSTRPYPHYLIQIVPPLILVILYHKNYFLNKILLILILAYSIFHYKFYFYATASYYQNFIQYVLKQKNVEAYRQYFGQNVNYFYQISSYIDTKSAPDDTIFVWSDDPYIYPLSNRLPSTKYITAYHVLDYNGYEIILNQLKIKLPQIIVYNQSMSRPFPALDEFINNYYFLDNQIGPYYLFYKLR</sequence>
<accession>A0A2M7LIZ0</accession>
<feature type="transmembrane region" description="Helical" evidence="1">
    <location>
        <begin position="178"/>
        <end position="198"/>
    </location>
</feature>
<feature type="transmembrane region" description="Helical" evidence="1">
    <location>
        <begin position="97"/>
        <end position="116"/>
    </location>
</feature>
<feature type="transmembrane region" description="Helical" evidence="1">
    <location>
        <begin position="53"/>
        <end position="76"/>
    </location>
</feature>
<proteinExistence type="predicted"/>